<keyword evidence="4 5" id="KW-0413">Isomerase</keyword>
<evidence type="ECO:0000256" key="6">
    <source>
        <dbReference type="SAM" id="MobiDB-lite"/>
    </source>
</evidence>
<feature type="compositionally biased region" description="Polar residues" evidence="6">
    <location>
        <begin position="35"/>
        <end position="53"/>
    </location>
</feature>
<evidence type="ECO:0000313" key="8">
    <source>
        <dbReference type="EMBL" id="MCU6798077.1"/>
    </source>
</evidence>
<evidence type="ECO:0000256" key="3">
    <source>
        <dbReference type="ARBA" id="ARBA00023110"/>
    </source>
</evidence>
<evidence type="ECO:0000256" key="5">
    <source>
        <dbReference type="RuleBase" id="RU363019"/>
    </source>
</evidence>
<dbReference type="PANTHER" id="PTHR45625:SF4">
    <property type="entry name" value="PEPTIDYLPROLYL ISOMERASE DOMAIN AND WD REPEAT-CONTAINING PROTEIN 1"/>
    <property type="match status" value="1"/>
</dbReference>
<evidence type="ECO:0000256" key="2">
    <source>
        <dbReference type="ARBA" id="ARBA00002388"/>
    </source>
</evidence>
<protein>
    <recommendedName>
        <fullName evidence="5">Peptidyl-prolyl cis-trans isomerase</fullName>
        <shortName evidence="5">PPIase</shortName>
        <ecNumber evidence="5">5.2.1.8</ecNumber>
    </recommendedName>
</protein>
<dbReference type="PANTHER" id="PTHR45625">
    <property type="entry name" value="PEPTIDYL-PROLYL CIS-TRANS ISOMERASE-RELATED"/>
    <property type="match status" value="1"/>
</dbReference>
<dbReference type="Proteomes" id="UP001652445">
    <property type="component" value="Unassembled WGS sequence"/>
</dbReference>
<comment type="catalytic activity">
    <reaction evidence="1 5">
        <text>[protein]-peptidylproline (omega=180) = [protein]-peptidylproline (omega=0)</text>
        <dbReference type="Rhea" id="RHEA:16237"/>
        <dbReference type="Rhea" id="RHEA-COMP:10747"/>
        <dbReference type="Rhea" id="RHEA-COMP:10748"/>
        <dbReference type="ChEBI" id="CHEBI:83833"/>
        <dbReference type="ChEBI" id="CHEBI:83834"/>
        <dbReference type="EC" id="5.2.1.8"/>
    </reaction>
</comment>
<comment type="similarity">
    <text evidence="5">Belongs to the cyclophilin-type PPIase family.</text>
</comment>
<keyword evidence="5" id="KW-0732">Signal</keyword>
<dbReference type="InterPro" id="IPR029000">
    <property type="entry name" value="Cyclophilin-like_dom_sf"/>
</dbReference>
<accession>A0ABT2UTV8</accession>
<proteinExistence type="inferred from homology"/>
<dbReference type="PROSITE" id="PS50072">
    <property type="entry name" value="CSA_PPIASE_2"/>
    <property type="match status" value="1"/>
</dbReference>
<keyword evidence="3 5" id="KW-0697">Rotamase</keyword>
<dbReference type="SUPFAM" id="SSF50891">
    <property type="entry name" value="Cyclophilin-like"/>
    <property type="match status" value="1"/>
</dbReference>
<comment type="function">
    <text evidence="2 5">PPIases accelerate the folding of proteins. It catalyzes the cis-trans isomerization of proline imidic peptide bonds in oligopeptides.</text>
</comment>
<feature type="region of interest" description="Disordered" evidence="6">
    <location>
        <begin position="34"/>
        <end position="63"/>
    </location>
</feature>
<dbReference type="PROSITE" id="PS51257">
    <property type="entry name" value="PROKAR_LIPOPROTEIN"/>
    <property type="match status" value="1"/>
</dbReference>
<dbReference type="CDD" id="cd00317">
    <property type="entry name" value="cyclophilin"/>
    <property type="match status" value="1"/>
</dbReference>
<dbReference type="Pfam" id="PF00160">
    <property type="entry name" value="Pro_isomerase"/>
    <property type="match status" value="1"/>
</dbReference>
<sequence>MKAISTTKMTKWAAIAVVCALMLSACGTKPADNAGKTTTQGGQPAANTQQPANTAKPAAKKSWTAPPAMTIDVKKTYQATIATSKGSFKIDLYAKDAPITVNNFVFLAKEGFYNDIVFHRIIESFMIQTGDPLGVGSGGPGYSFQDELKSPYKYEPGIVAMANAGPNTNGSQFFICTGEDSKNLNKSPNYTIFGKVTEGMDVVKKIAATPVAGGASGEKSSPTEKVVIQSVAITEK</sequence>
<evidence type="ECO:0000256" key="1">
    <source>
        <dbReference type="ARBA" id="ARBA00000971"/>
    </source>
</evidence>
<dbReference type="RefSeq" id="WP_262688749.1">
    <property type="nucleotide sequence ID" value="NZ_JAOQIO010000124.1"/>
</dbReference>
<dbReference type="InterPro" id="IPR044666">
    <property type="entry name" value="Cyclophilin_A-like"/>
</dbReference>
<name>A0ABT2UTV8_9BACL</name>
<dbReference type="InterPro" id="IPR002130">
    <property type="entry name" value="Cyclophilin-type_PPIase_dom"/>
</dbReference>
<feature type="domain" description="PPIase cyclophilin-type" evidence="7">
    <location>
        <begin position="86"/>
        <end position="233"/>
    </location>
</feature>
<evidence type="ECO:0000259" key="7">
    <source>
        <dbReference type="PROSITE" id="PS50072"/>
    </source>
</evidence>
<gene>
    <name evidence="8" type="ORF">OB236_38720</name>
</gene>
<feature type="chain" id="PRO_5044979166" description="Peptidyl-prolyl cis-trans isomerase" evidence="5">
    <location>
        <begin position="31"/>
        <end position="236"/>
    </location>
</feature>
<reference evidence="8 9" key="1">
    <citation type="submission" date="2022-09" db="EMBL/GenBank/DDBJ databases">
        <authorList>
            <person name="Han X.L."/>
            <person name="Wang Q."/>
            <person name="Lu T."/>
        </authorList>
    </citation>
    <scope>NUCLEOTIDE SEQUENCE [LARGE SCALE GENOMIC DNA]</scope>
    <source>
        <strain evidence="8 9">WQ 127069</strain>
    </source>
</reference>
<dbReference type="GO" id="GO:0016853">
    <property type="term" value="F:isomerase activity"/>
    <property type="evidence" value="ECO:0007669"/>
    <property type="project" value="UniProtKB-KW"/>
</dbReference>
<comment type="caution">
    <text evidence="8">The sequence shown here is derived from an EMBL/GenBank/DDBJ whole genome shotgun (WGS) entry which is preliminary data.</text>
</comment>
<dbReference type="PRINTS" id="PR00153">
    <property type="entry name" value="CSAPPISMRASE"/>
</dbReference>
<dbReference type="Gene3D" id="2.40.100.10">
    <property type="entry name" value="Cyclophilin-like"/>
    <property type="match status" value="1"/>
</dbReference>
<dbReference type="EC" id="5.2.1.8" evidence="5"/>
<feature type="signal peptide" evidence="5">
    <location>
        <begin position="1"/>
        <end position="30"/>
    </location>
</feature>
<evidence type="ECO:0000313" key="9">
    <source>
        <dbReference type="Proteomes" id="UP001652445"/>
    </source>
</evidence>
<evidence type="ECO:0000256" key="4">
    <source>
        <dbReference type="ARBA" id="ARBA00023235"/>
    </source>
</evidence>
<keyword evidence="9" id="KW-1185">Reference proteome</keyword>
<organism evidence="8 9">
    <name type="scientific">Paenibacillus baimaensis</name>
    <dbReference type="NCBI Taxonomy" id="2982185"/>
    <lineage>
        <taxon>Bacteria</taxon>
        <taxon>Bacillati</taxon>
        <taxon>Bacillota</taxon>
        <taxon>Bacilli</taxon>
        <taxon>Bacillales</taxon>
        <taxon>Paenibacillaceae</taxon>
        <taxon>Paenibacillus</taxon>
    </lineage>
</organism>
<dbReference type="EMBL" id="JAOQIO010000124">
    <property type="protein sequence ID" value="MCU6798077.1"/>
    <property type="molecule type" value="Genomic_DNA"/>
</dbReference>